<keyword evidence="3" id="KW-1185">Reference proteome</keyword>
<evidence type="ECO:0000313" key="3">
    <source>
        <dbReference type="Proteomes" id="UP000663686"/>
    </source>
</evidence>
<name>A0ABX7GJA6_9PSED</name>
<gene>
    <name evidence="2" type="ORF">JN757_06880</name>
</gene>
<sequence>MFNYLIDDAGALVGPVEFFVTPGIGVQLPANAVQLAYELPPAEQGRTWAMSDGVPRELIDQRGNVFNKDNGARQTWSRLGALPEELTAAPCPDEFHVWRDQAWVMDESLRLADTTLKVLTQRDALLREAVLRIAPLQYAEDIGDASHEEQLRLLEWKLYGVELNRIEKQPGFPDEPIWPSLPGAPRAGVNEAQGNE</sequence>
<dbReference type="Proteomes" id="UP000663686">
    <property type="component" value="Chromosome"/>
</dbReference>
<dbReference type="EMBL" id="CP069352">
    <property type="protein sequence ID" value="QRK85490.1"/>
    <property type="molecule type" value="Genomic_DNA"/>
</dbReference>
<dbReference type="InterPro" id="IPR003458">
    <property type="entry name" value="Phage_T4_Gp38_tail_assem"/>
</dbReference>
<evidence type="ECO:0000313" key="2">
    <source>
        <dbReference type="EMBL" id="QRK85490.1"/>
    </source>
</evidence>
<evidence type="ECO:0000256" key="1">
    <source>
        <dbReference type="SAM" id="MobiDB-lite"/>
    </source>
</evidence>
<proteinExistence type="predicted"/>
<organism evidence="2 3">
    <name type="scientific">Pseudomonas granadensis</name>
    <dbReference type="NCBI Taxonomy" id="1421430"/>
    <lineage>
        <taxon>Bacteria</taxon>
        <taxon>Pseudomonadati</taxon>
        <taxon>Pseudomonadota</taxon>
        <taxon>Gammaproteobacteria</taxon>
        <taxon>Pseudomonadales</taxon>
        <taxon>Pseudomonadaceae</taxon>
        <taxon>Pseudomonas</taxon>
    </lineage>
</organism>
<protein>
    <submittedName>
        <fullName evidence="2">Tail fiber assembly protein</fullName>
    </submittedName>
</protein>
<dbReference type="RefSeq" id="WP_203420975.1">
    <property type="nucleotide sequence ID" value="NZ_CP069352.1"/>
</dbReference>
<feature type="region of interest" description="Disordered" evidence="1">
    <location>
        <begin position="172"/>
        <end position="196"/>
    </location>
</feature>
<accession>A0ABX7GJA6</accession>
<dbReference type="Pfam" id="PF02413">
    <property type="entry name" value="Caudo_TAP"/>
    <property type="match status" value="1"/>
</dbReference>
<reference evidence="2 3" key="1">
    <citation type="submission" date="2021-03" db="EMBL/GenBank/DDBJ databases">
        <title>P. granadensis CT364 genome publication.</title>
        <authorList>
            <person name="Stach J."/>
            <person name="Montero-Calasanz Md.C."/>
        </authorList>
    </citation>
    <scope>NUCLEOTIDE SEQUENCE [LARGE SCALE GENOMIC DNA]</scope>
    <source>
        <strain evidence="2 3">CT364</strain>
    </source>
</reference>